<reference evidence="2" key="1">
    <citation type="submission" date="2018-01" db="EMBL/GenBank/DDBJ databases">
        <title>An insight into the sialome of Amazonian anophelines.</title>
        <authorList>
            <person name="Ribeiro J.M."/>
            <person name="Scarpassa V."/>
            <person name="Calvo E."/>
        </authorList>
    </citation>
    <scope>NUCLEOTIDE SEQUENCE</scope>
</reference>
<keyword evidence="1" id="KW-0732">Signal</keyword>
<feature type="signal peptide" evidence="1">
    <location>
        <begin position="1"/>
        <end position="33"/>
    </location>
</feature>
<name>A0A2M4D9U5_ANODA</name>
<protein>
    <submittedName>
        <fullName evidence="2">Putative secreted protein</fullName>
    </submittedName>
</protein>
<accession>A0A2M4D9U5</accession>
<evidence type="ECO:0000256" key="1">
    <source>
        <dbReference type="SAM" id="SignalP"/>
    </source>
</evidence>
<organism evidence="2">
    <name type="scientific">Anopheles darlingi</name>
    <name type="common">Mosquito</name>
    <dbReference type="NCBI Taxonomy" id="43151"/>
    <lineage>
        <taxon>Eukaryota</taxon>
        <taxon>Metazoa</taxon>
        <taxon>Ecdysozoa</taxon>
        <taxon>Arthropoda</taxon>
        <taxon>Hexapoda</taxon>
        <taxon>Insecta</taxon>
        <taxon>Pterygota</taxon>
        <taxon>Neoptera</taxon>
        <taxon>Endopterygota</taxon>
        <taxon>Diptera</taxon>
        <taxon>Nematocera</taxon>
        <taxon>Culicoidea</taxon>
        <taxon>Culicidae</taxon>
        <taxon>Anophelinae</taxon>
        <taxon>Anopheles</taxon>
    </lineage>
</organism>
<dbReference type="AlphaFoldDB" id="A0A2M4D9U5"/>
<sequence length="79" mass="9530">MLPRLTLIYHLMRLTMWRPHLLLNLAMLHEADALLEGCVTECVYFDHRVLFRSSYGIHLLRKGHMLYFYCLIMSILRQH</sequence>
<proteinExistence type="predicted"/>
<feature type="chain" id="PRO_5014934733" evidence="1">
    <location>
        <begin position="34"/>
        <end position="79"/>
    </location>
</feature>
<dbReference type="EMBL" id="GGFL01010141">
    <property type="protein sequence ID" value="MBW74319.1"/>
    <property type="molecule type" value="Transcribed_RNA"/>
</dbReference>
<evidence type="ECO:0000313" key="2">
    <source>
        <dbReference type="EMBL" id="MBW74319.1"/>
    </source>
</evidence>